<organism evidence="2 3">
    <name type="scientific">Trichococcus patagoniensis</name>
    <dbReference type="NCBI Taxonomy" id="382641"/>
    <lineage>
        <taxon>Bacteria</taxon>
        <taxon>Bacillati</taxon>
        <taxon>Bacillota</taxon>
        <taxon>Bacilli</taxon>
        <taxon>Lactobacillales</taxon>
        <taxon>Carnobacteriaceae</taxon>
        <taxon>Trichococcus</taxon>
    </lineage>
</organism>
<dbReference type="PANTHER" id="PTHR39426:SF1">
    <property type="entry name" value="HOMOLOGY TO DEATH-ON-CURING PROTEIN OF PHAGE P1"/>
    <property type="match status" value="1"/>
</dbReference>
<dbReference type="NCBIfam" id="TIGR01550">
    <property type="entry name" value="DOC_P1"/>
    <property type="match status" value="1"/>
</dbReference>
<reference evidence="2 3" key="1">
    <citation type="submission" date="2018-04" db="EMBL/GenBank/DDBJ databases">
        <title>Genomic Encyclopedia of Archaeal and Bacterial Type Strains, Phase II (KMG-II): from individual species to whole genera.</title>
        <authorList>
            <person name="Goeker M."/>
        </authorList>
    </citation>
    <scope>NUCLEOTIDE SEQUENCE [LARGE SCALE GENOMIC DNA]</scope>
    <source>
        <strain evidence="2 3">DSM 18806</strain>
    </source>
</reference>
<feature type="domain" description="Fido" evidence="1">
    <location>
        <begin position="4"/>
        <end position="125"/>
    </location>
</feature>
<dbReference type="Proteomes" id="UP000244161">
    <property type="component" value="Unassembled WGS sequence"/>
</dbReference>
<dbReference type="PROSITE" id="PS51459">
    <property type="entry name" value="FIDO"/>
    <property type="match status" value="1"/>
</dbReference>
<keyword evidence="3" id="KW-1185">Reference proteome</keyword>
<evidence type="ECO:0000313" key="3">
    <source>
        <dbReference type="Proteomes" id="UP000244161"/>
    </source>
</evidence>
<dbReference type="InterPro" id="IPR003812">
    <property type="entry name" value="Fido"/>
</dbReference>
<dbReference type="InterPro" id="IPR053737">
    <property type="entry name" value="Type_II_TA_Toxin"/>
</dbReference>
<sequence length="138" mass="15629">MNYLTEEQLIQINARIIQKFTPQEIIGVREKEGLNAVVEAPKATAFGEDAYPTIFDKAAVLLLGIAGKQLFQNANKRTAIAATDIFLHINGYTATWEHDEYIAFVMDVVQRSEETTNDFDELKQDTSAKLQEKYKTKN</sequence>
<gene>
    <name evidence="2" type="ORF">C8U37_10226</name>
</gene>
<dbReference type="GO" id="GO:0016301">
    <property type="term" value="F:kinase activity"/>
    <property type="evidence" value="ECO:0007669"/>
    <property type="project" value="InterPro"/>
</dbReference>
<dbReference type="Pfam" id="PF02661">
    <property type="entry name" value="Fic"/>
    <property type="match status" value="1"/>
</dbReference>
<proteinExistence type="predicted"/>
<dbReference type="EMBL" id="QAOM01000002">
    <property type="protein sequence ID" value="PTQ85923.1"/>
    <property type="molecule type" value="Genomic_DNA"/>
</dbReference>
<dbReference type="Gene3D" id="1.20.120.1870">
    <property type="entry name" value="Fic/DOC protein, Fido domain"/>
    <property type="match status" value="1"/>
</dbReference>
<dbReference type="OrthoDB" id="9802752at2"/>
<comment type="caution">
    <text evidence="2">The sequence shown here is derived from an EMBL/GenBank/DDBJ whole genome shotgun (WGS) entry which is preliminary data.</text>
</comment>
<name>A0A2T5IQ15_9LACT</name>
<protein>
    <submittedName>
        <fullName evidence="2">Death-on-curing protein</fullName>
    </submittedName>
</protein>
<evidence type="ECO:0000313" key="2">
    <source>
        <dbReference type="EMBL" id="PTQ85923.1"/>
    </source>
</evidence>
<dbReference type="PANTHER" id="PTHR39426">
    <property type="entry name" value="HOMOLOGY TO DEATH-ON-CURING PROTEIN OF PHAGE P1"/>
    <property type="match status" value="1"/>
</dbReference>
<evidence type="ECO:0000259" key="1">
    <source>
        <dbReference type="PROSITE" id="PS51459"/>
    </source>
</evidence>
<dbReference type="AlphaFoldDB" id="A0A2T5IQ15"/>
<dbReference type="RefSeq" id="WP_108031515.1">
    <property type="nucleotide sequence ID" value="NZ_QAOM01000002.1"/>
</dbReference>
<dbReference type="InterPro" id="IPR006440">
    <property type="entry name" value="Doc"/>
</dbReference>
<accession>A0A2T5IQ15</accession>